<keyword evidence="3" id="KW-0808">Transferase</keyword>
<evidence type="ECO:0000256" key="8">
    <source>
        <dbReference type="PROSITE-ProRule" id="PRU00175"/>
    </source>
</evidence>
<keyword evidence="11" id="KW-1185">Reference proteome</keyword>
<accession>A0A6P6WDW8</accession>
<sequence>MSISPPTTTTTTNNNSTAATVAGATNSTTVHHQTYWCHECDMSVLLEPLCSSTPSTTSTTTFPPICPHCRHDFLEQMDSFTPSPHPNPTNLYPNPLSFFEPFSPMDPISPSEDTFLLESPYLHRLIHHLMTNANNIPNQTNPTPPQFNSPASKHAIESLSHVIVDSAFLDLDPSLVCPVCKDQFHVSSEAKVLPCNHTYHADCIVPWLEMNNSCPVCRYRLPSESDERKKNEAVRGRETFIGAARLDELLDDEQDLFGFTSILRNVVRRQQYNNGNDDEEYSSSWNRRVQWDNDVLLSPTQIGEAEGVGVGGGIGAHVERANSAETVSSWPRWPTEGGASGSGSGDGETGVGVAGGEAVIKGDAVRP</sequence>
<evidence type="ECO:0000256" key="7">
    <source>
        <dbReference type="ARBA" id="ARBA00022833"/>
    </source>
</evidence>
<keyword evidence="5 8" id="KW-0863">Zinc-finger</keyword>
<dbReference type="PANTHER" id="PTHR15710:SF187">
    <property type="entry name" value="RING-TYPE E3 UBIQUITIN TRANSFERASE"/>
    <property type="match status" value="1"/>
</dbReference>
<dbReference type="SUPFAM" id="SSF57850">
    <property type="entry name" value="RING/U-box"/>
    <property type="match status" value="1"/>
</dbReference>
<evidence type="ECO:0000313" key="11">
    <source>
        <dbReference type="Proteomes" id="UP001652660"/>
    </source>
</evidence>
<organism evidence="11 12">
    <name type="scientific">Coffea arabica</name>
    <name type="common">Arabian coffee</name>
    <dbReference type="NCBI Taxonomy" id="13443"/>
    <lineage>
        <taxon>Eukaryota</taxon>
        <taxon>Viridiplantae</taxon>
        <taxon>Streptophyta</taxon>
        <taxon>Embryophyta</taxon>
        <taxon>Tracheophyta</taxon>
        <taxon>Spermatophyta</taxon>
        <taxon>Magnoliopsida</taxon>
        <taxon>eudicotyledons</taxon>
        <taxon>Gunneridae</taxon>
        <taxon>Pentapetalae</taxon>
        <taxon>asterids</taxon>
        <taxon>lamiids</taxon>
        <taxon>Gentianales</taxon>
        <taxon>Rubiaceae</taxon>
        <taxon>Ixoroideae</taxon>
        <taxon>Gardenieae complex</taxon>
        <taxon>Bertiereae - Coffeeae clade</taxon>
        <taxon>Coffeeae</taxon>
        <taxon>Coffea</taxon>
    </lineage>
</organism>
<dbReference type="RefSeq" id="XP_027113618.1">
    <property type="nucleotide sequence ID" value="XM_027257817.2"/>
</dbReference>
<dbReference type="GO" id="GO:0005737">
    <property type="term" value="C:cytoplasm"/>
    <property type="evidence" value="ECO:0007669"/>
    <property type="project" value="TreeGrafter"/>
</dbReference>
<dbReference type="InterPro" id="IPR001841">
    <property type="entry name" value="Znf_RING"/>
</dbReference>
<dbReference type="PROSITE" id="PS50089">
    <property type="entry name" value="ZF_RING_2"/>
    <property type="match status" value="1"/>
</dbReference>
<evidence type="ECO:0000256" key="3">
    <source>
        <dbReference type="ARBA" id="ARBA00022679"/>
    </source>
</evidence>
<keyword evidence="6" id="KW-0833">Ubl conjugation pathway</keyword>
<dbReference type="SMART" id="SM00184">
    <property type="entry name" value="RING"/>
    <property type="match status" value="1"/>
</dbReference>
<evidence type="ECO:0000256" key="4">
    <source>
        <dbReference type="ARBA" id="ARBA00022723"/>
    </source>
</evidence>
<evidence type="ECO:0000256" key="9">
    <source>
        <dbReference type="SAM" id="MobiDB-lite"/>
    </source>
</evidence>
<name>A0A6P6WDW8_COFAR</name>
<evidence type="ECO:0000259" key="10">
    <source>
        <dbReference type="PROSITE" id="PS50089"/>
    </source>
</evidence>
<evidence type="ECO:0000256" key="6">
    <source>
        <dbReference type="ARBA" id="ARBA00022786"/>
    </source>
</evidence>
<evidence type="ECO:0000256" key="5">
    <source>
        <dbReference type="ARBA" id="ARBA00022771"/>
    </source>
</evidence>
<dbReference type="EC" id="2.3.2.27" evidence="2"/>
<dbReference type="Gene3D" id="3.30.40.10">
    <property type="entry name" value="Zinc/RING finger domain, C3HC4 (zinc finger)"/>
    <property type="match status" value="1"/>
</dbReference>
<dbReference type="Proteomes" id="UP001652660">
    <property type="component" value="Chromosome 2e"/>
</dbReference>
<reference evidence="11" key="1">
    <citation type="journal article" date="2025" name="Foods">
        <title>Unveiling the Microbial Signatures of Arabica Coffee Cherries: Insights into Ripeness Specific Diversity, Functional Traits, and Implications for Quality and Safety.</title>
        <authorList>
            <consortium name="RefSeq"/>
            <person name="Tenea G.N."/>
            <person name="Cifuentes V."/>
            <person name="Reyes P."/>
            <person name="Cevallos-Vallejos M."/>
        </authorList>
    </citation>
    <scope>NUCLEOTIDE SEQUENCE [LARGE SCALE GENOMIC DNA]</scope>
</reference>
<reference evidence="12" key="2">
    <citation type="submission" date="2025-08" db="UniProtKB">
        <authorList>
            <consortium name="RefSeq"/>
        </authorList>
    </citation>
    <scope>IDENTIFICATION</scope>
    <source>
        <tissue evidence="12">Leaves</tissue>
    </source>
</reference>
<evidence type="ECO:0000313" key="12">
    <source>
        <dbReference type="RefSeq" id="XP_027113618.1"/>
    </source>
</evidence>
<dbReference type="AlphaFoldDB" id="A0A6P6WDW8"/>
<protein>
    <recommendedName>
        <fullName evidence="2">RING-type E3 ubiquitin transferase</fullName>
        <ecNumber evidence="2">2.3.2.27</ecNumber>
    </recommendedName>
</protein>
<dbReference type="GO" id="GO:0016567">
    <property type="term" value="P:protein ubiquitination"/>
    <property type="evidence" value="ECO:0007669"/>
    <property type="project" value="TreeGrafter"/>
</dbReference>
<gene>
    <name evidence="12" type="primary">LOC113732169</name>
</gene>
<keyword evidence="4" id="KW-0479">Metal-binding</keyword>
<evidence type="ECO:0000256" key="1">
    <source>
        <dbReference type="ARBA" id="ARBA00000900"/>
    </source>
</evidence>
<feature type="region of interest" description="Disordered" evidence="9">
    <location>
        <begin position="324"/>
        <end position="367"/>
    </location>
</feature>
<dbReference type="Pfam" id="PF14369">
    <property type="entry name" value="Zn_ribbon_19"/>
    <property type="match status" value="1"/>
</dbReference>
<dbReference type="GO" id="GO:0008270">
    <property type="term" value="F:zinc ion binding"/>
    <property type="evidence" value="ECO:0007669"/>
    <property type="project" value="UniProtKB-KW"/>
</dbReference>
<evidence type="ECO:0000256" key="2">
    <source>
        <dbReference type="ARBA" id="ARBA00012483"/>
    </source>
</evidence>
<dbReference type="Pfam" id="PF13639">
    <property type="entry name" value="zf-RING_2"/>
    <property type="match status" value="1"/>
</dbReference>
<keyword evidence="7" id="KW-0862">Zinc</keyword>
<feature type="compositionally biased region" description="Gly residues" evidence="9">
    <location>
        <begin position="338"/>
        <end position="355"/>
    </location>
</feature>
<dbReference type="GeneID" id="113732169"/>
<dbReference type="InterPro" id="IPR013083">
    <property type="entry name" value="Znf_RING/FYVE/PHD"/>
</dbReference>
<dbReference type="GO" id="GO:0061630">
    <property type="term" value="F:ubiquitin protein ligase activity"/>
    <property type="evidence" value="ECO:0007669"/>
    <property type="project" value="UniProtKB-EC"/>
</dbReference>
<proteinExistence type="predicted"/>
<dbReference type="OrthoDB" id="8062037at2759"/>
<dbReference type="InterPro" id="IPR039525">
    <property type="entry name" value="RNF126-like_zinc-ribbon"/>
</dbReference>
<dbReference type="PANTHER" id="PTHR15710">
    <property type="entry name" value="E3 UBIQUITIN-PROTEIN LIGASE PRAJA"/>
    <property type="match status" value="1"/>
</dbReference>
<dbReference type="FunFam" id="3.30.40.10:FF:000127">
    <property type="entry name" value="E3 ubiquitin-protein ligase RNF181"/>
    <property type="match status" value="1"/>
</dbReference>
<feature type="domain" description="RING-type" evidence="10">
    <location>
        <begin position="177"/>
        <end position="218"/>
    </location>
</feature>
<comment type="catalytic activity">
    <reaction evidence="1">
        <text>S-ubiquitinyl-[E2 ubiquitin-conjugating enzyme]-L-cysteine + [acceptor protein]-L-lysine = [E2 ubiquitin-conjugating enzyme]-L-cysteine + N(6)-ubiquitinyl-[acceptor protein]-L-lysine.</text>
        <dbReference type="EC" id="2.3.2.27"/>
    </reaction>
</comment>